<dbReference type="PIR" id="H75494">
    <property type="entry name" value="H75494"/>
</dbReference>
<dbReference type="EMBL" id="AE000513">
    <property type="protein sequence ID" value="AAF10217.1"/>
    <property type="molecule type" value="Genomic_DNA"/>
</dbReference>
<evidence type="ECO:0000313" key="2">
    <source>
        <dbReference type="EMBL" id="AAF10217.1"/>
    </source>
</evidence>
<reference evidence="2 3" key="1">
    <citation type="journal article" date="1999" name="Science">
        <title>Genome sequence of the radioresistant bacterium Deinococcus radiodurans R1.</title>
        <authorList>
            <person name="White O."/>
            <person name="Eisen J.A."/>
            <person name="Heidelberg J.F."/>
            <person name="Hickey E.K."/>
            <person name="Peterson J.D."/>
            <person name="Dodson R.J."/>
            <person name="Haft D.H."/>
            <person name="Gwinn M.L."/>
            <person name="Nelson W.C."/>
            <person name="Richardson D.L."/>
            <person name="Moffat K.S."/>
            <person name="Qin H."/>
            <person name="Jiang L."/>
            <person name="Pamphile W."/>
            <person name="Crosby M."/>
            <person name="Shen M."/>
            <person name="Vamathevan J.J."/>
            <person name="Lam P."/>
            <person name="McDonald L."/>
            <person name="Utterback T."/>
            <person name="Zalewski C."/>
            <person name="Makarova K.S."/>
            <person name="Aravind L."/>
            <person name="Daly M.J."/>
            <person name="Minton K.W."/>
            <person name="Fleischmann R.D."/>
            <person name="Ketchum K.A."/>
            <person name="Nelson K.E."/>
            <person name="Salzberg S."/>
            <person name="Smith H.O."/>
            <person name="Venter J.C."/>
            <person name="Fraser C.M."/>
        </authorList>
    </citation>
    <scope>NUCLEOTIDE SEQUENCE [LARGE SCALE GENOMIC DNA]</scope>
    <source>
        <strain evidence="3">ATCC 13939 / DSM 20539 / JCM 16871 / LMG 4051 / NBRC 15346 / NCIMB 9279 / R1 / VKM B-1422</strain>
    </source>
</reference>
<dbReference type="PaxDb" id="243230-DR_0634"/>
<dbReference type="eggNOG" id="COG4392">
    <property type="taxonomic scope" value="Bacteria"/>
</dbReference>
<feature type="transmembrane region" description="Helical" evidence="1">
    <location>
        <begin position="32"/>
        <end position="54"/>
    </location>
</feature>
<protein>
    <recommendedName>
        <fullName evidence="4">Branched-chain amino acid transport</fullName>
    </recommendedName>
</protein>
<gene>
    <name evidence="2" type="ordered locus">DR_0634</name>
</gene>
<dbReference type="GeneID" id="69516880"/>
<accession>Q9RWN2</accession>
<dbReference type="Pfam" id="PF05437">
    <property type="entry name" value="AzlD"/>
    <property type="match status" value="1"/>
</dbReference>
<dbReference type="STRING" id="243230.DR_0634"/>
<dbReference type="PATRIC" id="fig|243230.17.peg.813"/>
<keyword evidence="1" id="KW-1133">Transmembrane helix</keyword>
<keyword evidence="1" id="KW-0472">Membrane</keyword>
<dbReference type="AlphaFoldDB" id="Q9RWN2"/>
<dbReference type="Proteomes" id="UP000002524">
    <property type="component" value="Chromosome 1"/>
</dbReference>
<feature type="transmembrane region" description="Helical" evidence="1">
    <location>
        <begin position="66"/>
        <end position="93"/>
    </location>
</feature>
<dbReference type="HOGENOM" id="CLU_178311_0_0_0"/>
<dbReference type="InParanoid" id="Q9RWN2"/>
<proteinExistence type="predicted"/>
<evidence type="ECO:0000256" key="1">
    <source>
        <dbReference type="SAM" id="Phobius"/>
    </source>
</evidence>
<evidence type="ECO:0008006" key="4">
    <source>
        <dbReference type="Google" id="ProtNLM"/>
    </source>
</evidence>
<keyword evidence="3" id="KW-1185">Reference proteome</keyword>
<dbReference type="InterPro" id="IPR008407">
    <property type="entry name" value="Brnchd-chn_aa_trnsp_AzlD"/>
</dbReference>
<evidence type="ECO:0000313" key="3">
    <source>
        <dbReference type="Proteomes" id="UP000002524"/>
    </source>
</evidence>
<dbReference type="RefSeq" id="WP_010887279.1">
    <property type="nucleotide sequence ID" value="NC_001263.1"/>
</dbReference>
<dbReference type="EnsemblBacteria" id="AAF10217">
    <property type="protein sequence ID" value="AAF10217"/>
    <property type="gene ID" value="DR_0634"/>
</dbReference>
<keyword evidence="1" id="KW-0812">Transmembrane</keyword>
<name>Q9RWN2_DEIRA</name>
<sequence length="98" mass="10696">MSVLAVLLLMWAVTYPMRFLGLSLGGVRLPPFWLNFLKFVPVSVFAALVVPDVLGSPEWTWRLPAALVAGLLIWRTKNLGAGIIAGFAAYWLARVAGL</sequence>
<organism evidence="2 3">
    <name type="scientific">Deinococcus radiodurans (strain ATCC 13939 / DSM 20539 / JCM 16871 / CCUG 27074 / LMG 4051 / NBRC 15346 / NCIMB 9279 / VKM B-1422 / R1)</name>
    <dbReference type="NCBI Taxonomy" id="243230"/>
    <lineage>
        <taxon>Bacteria</taxon>
        <taxon>Thermotogati</taxon>
        <taxon>Deinococcota</taxon>
        <taxon>Deinococci</taxon>
        <taxon>Deinococcales</taxon>
        <taxon>Deinococcaceae</taxon>
        <taxon>Deinococcus</taxon>
    </lineage>
</organism>
<dbReference type="KEGG" id="dra:DR_0634"/>
<dbReference type="OrthoDB" id="69755at2"/>